<evidence type="ECO:0000313" key="1">
    <source>
        <dbReference type="EMBL" id="CBI83026.1"/>
    </source>
</evidence>
<dbReference type="EMBL" id="FN645524">
    <property type="protein sequence ID" value="CBI83026.1"/>
    <property type="molecule type" value="Genomic_DNA"/>
</dbReference>
<proteinExistence type="predicted"/>
<gene>
    <name evidence="1" type="ORF">BARSC_190299</name>
</gene>
<protein>
    <submittedName>
        <fullName evidence="1">Uncharacterized protein</fullName>
    </submittedName>
</protein>
<dbReference type="AlphaFoldDB" id="E6Z1N8"/>
<name>E6Z1N8_BARSR</name>
<organism evidence="1">
    <name type="scientific">Bartonella schoenbuchensis (strain DSM 13525 / NCTC 13165 / R1)</name>
    <dbReference type="NCBI Taxonomy" id="687861"/>
    <lineage>
        <taxon>Bacteria</taxon>
        <taxon>Pseudomonadati</taxon>
        <taxon>Pseudomonadota</taxon>
        <taxon>Alphaproteobacteria</taxon>
        <taxon>Hyphomicrobiales</taxon>
        <taxon>Bartonellaceae</taxon>
        <taxon>Bartonella</taxon>
    </lineage>
</organism>
<accession>E6Z1N8</accession>
<sequence length="39" mass="4480">MQNARTPFQILKLIKHTKIMSTQLFHSTITTINLNPIVS</sequence>
<reference evidence="1" key="1">
    <citation type="journal article" date="2011" name="PLoS Genet.">
        <title>Parallel evolution of a type IV secretion system in radiating lineages of the host-restricted bacterial pathogen Bartonella.</title>
        <authorList>
            <person name="Engel P."/>
            <person name="Salzburger W."/>
            <person name="Liesch M."/>
            <person name="Chang C.C."/>
            <person name="Maruyama S."/>
            <person name="Lanz C."/>
            <person name="Calteau A."/>
            <person name="Lajus A."/>
            <person name="Medigue C."/>
            <person name="Schuster S.C."/>
            <person name="Dehio C."/>
        </authorList>
    </citation>
    <scope>NUCLEOTIDE SEQUENCE</scope>
    <source>
        <strain evidence="1">R1</strain>
    </source>
</reference>